<keyword evidence="7" id="KW-1185">Reference proteome</keyword>
<dbReference type="PROSITE" id="PS50110">
    <property type="entry name" value="RESPONSE_REGULATORY"/>
    <property type="match status" value="1"/>
</dbReference>
<evidence type="ECO:0000256" key="3">
    <source>
        <dbReference type="PROSITE-ProRule" id="PRU01091"/>
    </source>
</evidence>
<dbReference type="GO" id="GO:0032993">
    <property type="term" value="C:protein-DNA complex"/>
    <property type="evidence" value="ECO:0007669"/>
    <property type="project" value="TreeGrafter"/>
</dbReference>
<dbReference type="Pfam" id="PF00486">
    <property type="entry name" value="Trans_reg_C"/>
    <property type="match status" value="1"/>
</dbReference>
<dbReference type="Gene3D" id="1.10.10.10">
    <property type="entry name" value="Winged helix-like DNA-binding domain superfamily/Winged helix DNA-binding domain"/>
    <property type="match status" value="1"/>
</dbReference>
<dbReference type="Proteomes" id="UP000006201">
    <property type="component" value="Unassembled WGS sequence"/>
</dbReference>
<dbReference type="EMBL" id="AAOH01000004">
    <property type="protein sequence ID" value="EAR28219.1"/>
    <property type="molecule type" value="Genomic_DNA"/>
</dbReference>
<keyword evidence="1 3" id="KW-0238">DNA-binding</keyword>
<evidence type="ECO:0000259" key="4">
    <source>
        <dbReference type="PROSITE" id="PS50110"/>
    </source>
</evidence>
<evidence type="ECO:0000313" key="6">
    <source>
        <dbReference type="EMBL" id="EAR28219.1"/>
    </source>
</evidence>
<dbReference type="PANTHER" id="PTHR48111">
    <property type="entry name" value="REGULATOR OF RPOS"/>
    <property type="match status" value="1"/>
</dbReference>
<name>A4CA11_9GAMM</name>
<dbReference type="Gene3D" id="3.40.50.2300">
    <property type="match status" value="1"/>
</dbReference>
<dbReference type="GO" id="GO:0000156">
    <property type="term" value="F:phosphorelay response regulator activity"/>
    <property type="evidence" value="ECO:0007669"/>
    <property type="project" value="TreeGrafter"/>
</dbReference>
<dbReference type="HOGENOM" id="CLU_000445_30_8_6"/>
<dbReference type="Gene3D" id="6.10.250.690">
    <property type="match status" value="1"/>
</dbReference>
<keyword evidence="2" id="KW-0597">Phosphoprotein</keyword>
<dbReference type="CDD" id="cd00383">
    <property type="entry name" value="trans_reg_C"/>
    <property type="match status" value="1"/>
</dbReference>
<dbReference type="GO" id="GO:0000976">
    <property type="term" value="F:transcription cis-regulatory region binding"/>
    <property type="evidence" value="ECO:0007669"/>
    <property type="project" value="TreeGrafter"/>
</dbReference>
<gene>
    <name evidence="6" type="ORF">PTD2_20427</name>
</gene>
<dbReference type="eggNOG" id="COG0745">
    <property type="taxonomic scope" value="Bacteria"/>
</dbReference>
<evidence type="ECO:0000259" key="5">
    <source>
        <dbReference type="PROSITE" id="PS51755"/>
    </source>
</evidence>
<dbReference type="AlphaFoldDB" id="A4CA11"/>
<dbReference type="OrthoDB" id="9802426at2"/>
<feature type="modified residue" description="4-aspartylphosphate" evidence="2">
    <location>
        <position position="53"/>
    </location>
</feature>
<dbReference type="GO" id="GO:0005829">
    <property type="term" value="C:cytosol"/>
    <property type="evidence" value="ECO:0007669"/>
    <property type="project" value="TreeGrafter"/>
</dbReference>
<evidence type="ECO:0000256" key="1">
    <source>
        <dbReference type="ARBA" id="ARBA00023125"/>
    </source>
</evidence>
<evidence type="ECO:0000256" key="2">
    <source>
        <dbReference type="PROSITE-ProRule" id="PRU00169"/>
    </source>
</evidence>
<feature type="domain" description="Response regulatory" evidence="4">
    <location>
        <begin position="4"/>
        <end position="117"/>
    </location>
</feature>
<protein>
    <submittedName>
        <fullName evidence="6">Response regulator (CheY, wHTH domains)</fullName>
    </submittedName>
</protein>
<sequence length="231" mass="25986">MKHSILIIDDEPQILKFVGIALNAEGYLCHFAPTAAEAKQILTSQTINLVILDLGLPDLDGFTLLKELRQTSLLPVLVLTARDAESEKIRLLEGGANDYLSKPFSIKELVVRIKVLLRDLPHLANQKPLYLKGLRLDPINQRVFLNEMPIALTKKESAFLVLLMAHPGTLVTQHTLLCQIWGQSHSEDTHYLRVLVRQLRKKLHDDAENPQFIKTEAGVGYRFLSAPNNDS</sequence>
<accession>A4CA11</accession>
<reference evidence="6 7" key="1">
    <citation type="submission" date="2006-02" db="EMBL/GenBank/DDBJ databases">
        <authorList>
            <person name="Moran M.A."/>
            <person name="Kjelleberg S."/>
            <person name="Egan S."/>
            <person name="Saunders N."/>
            <person name="Thomas T."/>
            <person name="Ferriera S."/>
            <person name="Johnson J."/>
            <person name="Kravitz S."/>
            <person name="Halpern A."/>
            <person name="Remington K."/>
            <person name="Beeson K."/>
            <person name="Tran B."/>
            <person name="Rogers Y.-H."/>
            <person name="Friedman R."/>
            <person name="Venter J.C."/>
        </authorList>
    </citation>
    <scope>NUCLEOTIDE SEQUENCE [LARGE SCALE GENOMIC DNA]</scope>
    <source>
        <strain evidence="6 7">D2</strain>
    </source>
</reference>
<comment type="caution">
    <text evidence="6">The sequence shown here is derived from an EMBL/GenBank/DDBJ whole genome shotgun (WGS) entry which is preliminary data.</text>
</comment>
<dbReference type="SMART" id="SM00862">
    <property type="entry name" value="Trans_reg_C"/>
    <property type="match status" value="1"/>
</dbReference>
<dbReference type="InterPro" id="IPR036388">
    <property type="entry name" value="WH-like_DNA-bd_sf"/>
</dbReference>
<dbReference type="GO" id="GO:0006355">
    <property type="term" value="P:regulation of DNA-templated transcription"/>
    <property type="evidence" value="ECO:0007669"/>
    <property type="project" value="InterPro"/>
</dbReference>
<dbReference type="STRING" id="87626.PTD2_20427"/>
<feature type="domain" description="OmpR/PhoB-type" evidence="5">
    <location>
        <begin position="126"/>
        <end position="225"/>
    </location>
</feature>
<dbReference type="InterPro" id="IPR001789">
    <property type="entry name" value="Sig_transdc_resp-reg_receiver"/>
</dbReference>
<dbReference type="SUPFAM" id="SSF52172">
    <property type="entry name" value="CheY-like"/>
    <property type="match status" value="1"/>
</dbReference>
<dbReference type="PANTHER" id="PTHR48111:SF50">
    <property type="entry name" value="KDP OPERON TRANSCRIPTIONAL REGULATORY PROTEIN KDPE"/>
    <property type="match status" value="1"/>
</dbReference>
<dbReference type="InterPro" id="IPR001867">
    <property type="entry name" value="OmpR/PhoB-type_DNA-bd"/>
</dbReference>
<dbReference type="PROSITE" id="PS51755">
    <property type="entry name" value="OMPR_PHOB"/>
    <property type="match status" value="1"/>
</dbReference>
<proteinExistence type="predicted"/>
<dbReference type="InterPro" id="IPR039420">
    <property type="entry name" value="WalR-like"/>
</dbReference>
<dbReference type="SMART" id="SM00448">
    <property type="entry name" value="REC"/>
    <property type="match status" value="1"/>
</dbReference>
<dbReference type="Pfam" id="PF00072">
    <property type="entry name" value="Response_reg"/>
    <property type="match status" value="1"/>
</dbReference>
<feature type="DNA-binding region" description="OmpR/PhoB-type" evidence="3">
    <location>
        <begin position="126"/>
        <end position="225"/>
    </location>
</feature>
<evidence type="ECO:0000313" key="7">
    <source>
        <dbReference type="Proteomes" id="UP000006201"/>
    </source>
</evidence>
<dbReference type="InterPro" id="IPR011006">
    <property type="entry name" value="CheY-like_superfamily"/>
</dbReference>
<dbReference type="RefSeq" id="WP_009840051.1">
    <property type="nucleotide sequence ID" value="NZ_CH959301.1"/>
</dbReference>
<organism evidence="6 7">
    <name type="scientific">Pseudoalteromonas tunicata D2</name>
    <dbReference type="NCBI Taxonomy" id="87626"/>
    <lineage>
        <taxon>Bacteria</taxon>
        <taxon>Pseudomonadati</taxon>
        <taxon>Pseudomonadota</taxon>
        <taxon>Gammaproteobacteria</taxon>
        <taxon>Alteromonadales</taxon>
        <taxon>Pseudoalteromonadaceae</taxon>
        <taxon>Pseudoalteromonas</taxon>
    </lineage>
</organism>